<name>A0ABX7BEL1_9PROT</name>
<keyword evidence="2" id="KW-0479">Metal-binding</keyword>
<dbReference type="SUPFAM" id="SSF102215">
    <property type="entry name" value="Creatininase"/>
    <property type="match status" value="1"/>
</dbReference>
<protein>
    <submittedName>
        <fullName evidence="6">Creatininase family protein</fullName>
    </submittedName>
</protein>
<evidence type="ECO:0000313" key="6">
    <source>
        <dbReference type="EMBL" id="QQP90872.1"/>
    </source>
</evidence>
<comment type="similarity">
    <text evidence="5">Belongs to the creatininase superfamily.</text>
</comment>
<evidence type="ECO:0000256" key="5">
    <source>
        <dbReference type="ARBA" id="ARBA00024029"/>
    </source>
</evidence>
<dbReference type="Gene3D" id="3.40.50.10310">
    <property type="entry name" value="Creatininase"/>
    <property type="match status" value="1"/>
</dbReference>
<keyword evidence="3" id="KW-0378">Hydrolase</keyword>
<accession>A0ABX7BEL1</accession>
<evidence type="ECO:0000313" key="7">
    <source>
        <dbReference type="Proteomes" id="UP000595197"/>
    </source>
</evidence>
<evidence type="ECO:0000256" key="2">
    <source>
        <dbReference type="ARBA" id="ARBA00022723"/>
    </source>
</evidence>
<organism evidence="6 7">
    <name type="scientific">Skermanella cutis</name>
    <dbReference type="NCBI Taxonomy" id="2775420"/>
    <lineage>
        <taxon>Bacteria</taxon>
        <taxon>Pseudomonadati</taxon>
        <taxon>Pseudomonadota</taxon>
        <taxon>Alphaproteobacteria</taxon>
        <taxon>Rhodospirillales</taxon>
        <taxon>Azospirillaceae</taxon>
        <taxon>Skermanella</taxon>
    </lineage>
</organism>
<dbReference type="PANTHER" id="PTHR35005">
    <property type="entry name" value="3-DEHYDRO-SCYLLO-INOSOSE HYDROLASE"/>
    <property type="match status" value="1"/>
</dbReference>
<comment type="cofactor">
    <cofactor evidence="1">
        <name>Zn(2+)</name>
        <dbReference type="ChEBI" id="CHEBI:29105"/>
    </cofactor>
</comment>
<proteinExistence type="inferred from homology"/>
<keyword evidence="4" id="KW-0862">Zinc</keyword>
<evidence type="ECO:0000256" key="1">
    <source>
        <dbReference type="ARBA" id="ARBA00001947"/>
    </source>
</evidence>
<dbReference type="Pfam" id="PF02633">
    <property type="entry name" value="Creatininase"/>
    <property type="match status" value="1"/>
</dbReference>
<evidence type="ECO:0000256" key="3">
    <source>
        <dbReference type="ARBA" id="ARBA00022801"/>
    </source>
</evidence>
<reference evidence="6" key="1">
    <citation type="submission" date="2021-02" db="EMBL/GenBank/DDBJ databases">
        <title>Skermanella TT6 skin isolate.</title>
        <authorList>
            <person name="Lee K."/>
            <person name="Ganzorig M."/>
        </authorList>
    </citation>
    <scope>NUCLEOTIDE SEQUENCE</scope>
    <source>
        <strain evidence="6">TT6</strain>
    </source>
</reference>
<dbReference type="RefSeq" id="WP_201078272.1">
    <property type="nucleotide sequence ID" value="NZ_CP067420.1"/>
</dbReference>
<sequence>MPVPHSRFWQDLTTKEFAALDAERTIAVLPVGAVEQHGPHLSVWVDSAINAGIVARAVPLIPDQLSVLVLPMLPIGKSDEHEAYPGTLSLSAETLIRIWTEVGESVHRAGIRKLVLYNSHGGQPQVMDIVARDLRVRLKMFVVTCSWFSPGLPEGLFPPSEIVHGIHGGGIETSMMLHLRPDMVRPAERRKFDSLSIEMEQEFKYLTPEGKVGFGWQTQDLNLFGACGDATDADADRGAKLVDHAARCLVELLGEVDRFPLDALRDRV</sequence>
<dbReference type="Proteomes" id="UP000595197">
    <property type="component" value="Chromosome"/>
</dbReference>
<dbReference type="InterPro" id="IPR024087">
    <property type="entry name" value="Creatininase-like_sf"/>
</dbReference>
<dbReference type="InterPro" id="IPR003785">
    <property type="entry name" value="Creatininase/forma_Hydrolase"/>
</dbReference>
<keyword evidence="7" id="KW-1185">Reference proteome</keyword>
<gene>
    <name evidence="6" type="ORF">IGS68_06505</name>
</gene>
<dbReference type="EMBL" id="CP067420">
    <property type="protein sequence ID" value="QQP90872.1"/>
    <property type="molecule type" value="Genomic_DNA"/>
</dbReference>
<evidence type="ECO:0000256" key="4">
    <source>
        <dbReference type="ARBA" id="ARBA00022833"/>
    </source>
</evidence>
<dbReference type="PANTHER" id="PTHR35005:SF1">
    <property type="entry name" value="2-AMINO-5-FORMYLAMINO-6-RIBOSYLAMINOPYRIMIDIN-4(3H)-ONE 5'-MONOPHOSPHATE DEFORMYLASE"/>
    <property type="match status" value="1"/>
</dbReference>